<dbReference type="EMBL" id="ML014120">
    <property type="protein sequence ID" value="RKP03625.1"/>
    <property type="molecule type" value="Genomic_DNA"/>
</dbReference>
<evidence type="ECO:0000256" key="1">
    <source>
        <dbReference type="ARBA" id="ARBA00004305"/>
    </source>
</evidence>
<evidence type="ECO:0000313" key="9">
    <source>
        <dbReference type="Proteomes" id="UP000274922"/>
    </source>
</evidence>
<evidence type="ECO:0000256" key="6">
    <source>
        <dbReference type="SAM" id="Coils"/>
    </source>
</evidence>
<dbReference type="GO" id="GO:0006457">
    <property type="term" value="P:protein folding"/>
    <property type="evidence" value="ECO:0007669"/>
    <property type="project" value="InterPro"/>
</dbReference>
<keyword evidence="4" id="KW-0496">Mitochondrion</keyword>
<dbReference type="STRING" id="1555241.A0A4P9XDQ2"/>
<dbReference type="PROSITE" id="PS01071">
    <property type="entry name" value="GRPE"/>
    <property type="match status" value="1"/>
</dbReference>
<evidence type="ECO:0000256" key="3">
    <source>
        <dbReference type="ARBA" id="ARBA00023186"/>
    </source>
</evidence>
<protein>
    <recommendedName>
        <fullName evidence="4">GrpE protein homolog</fullName>
    </recommendedName>
</protein>
<comment type="subcellular location">
    <subcellularLocation>
        <location evidence="1 4">Mitochondrion matrix</location>
    </subcellularLocation>
</comment>
<dbReference type="GO" id="GO:0051082">
    <property type="term" value="F:unfolded protein binding"/>
    <property type="evidence" value="ECO:0007669"/>
    <property type="project" value="TreeGrafter"/>
</dbReference>
<dbReference type="PRINTS" id="PR00773">
    <property type="entry name" value="GRPEPROTEIN"/>
</dbReference>
<name>A0A4P9XDQ2_9FUNG</name>
<sequence>MAPASRLAYSTEAASDAKTDTKPEGQAPPASETDEALAAAAKASTELLGKLDKAETKVVELTDNLRRALAEQENIRARHRKELADAKVYAISKFASDLLDTADVLSMALNAVPQPALAADKGEANKDLRDFYTGVEMTRKNLLKAMNRHGIDMFDPINEPFDPNYHQALFHTAMPDKEAGTIFAVMKQGYKFKDRVLRPAQVGVVKDPDA</sequence>
<dbReference type="PANTHER" id="PTHR21237">
    <property type="entry name" value="GRPE PROTEIN"/>
    <property type="match status" value="1"/>
</dbReference>
<keyword evidence="9" id="KW-1185">Reference proteome</keyword>
<dbReference type="FunFam" id="2.30.22.10:FF:000002">
    <property type="entry name" value="GrpE protein homolog"/>
    <property type="match status" value="1"/>
</dbReference>
<dbReference type="OrthoDB" id="201635at2759"/>
<dbReference type="AlphaFoldDB" id="A0A4P9XDQ2"/>
<dbReference type="GO" id="GO:0030150">
    <property type="term" value="P:protein import into mitochondrial matrix"/>
    <property type="evidence" value="ECO:0007669"/>
    <property type="project" value="TreeGrafter"/>
</dbReference>
<dbReference type="InterPro" id="IPR000740">
    <property type="entry name" value="GrpE"/>
</dbReference>
<organism evidence="8 9">
    <name type="scientific">Caulochytrium protostelioides</name>
    <dbReference type="NCBI Taxonomy" id="1555241"/>
    <lineage>
        <taxon>Eukaryota</taxon>
        <taxon>Fungi</taxon>
        <taxon>Fungi incertae sedis</taxon>
        <taxon>Chytridiomycota</taxon>
        <taxon>Chytridiomycota incertae sedis</taxon>
        <taxon>Chytridiomycetes</taxon>
        <taxon>Caulochytriales</taxon>
        <taxon>Caulochytriaceae</taxon>
        <taxon>Caulochytrium</taxon>
    </lineage>
</organism>
<feature type="coiled-coil region" evidence="6">
    <location>
        <begin position="44"/>
        <end position="82"/>
    </location>
</feature>
<keyword evidence="6" id="KW-0175">Coiled coil</keyword>
<dbReference type="Gene3D" id="3.90.20.20">
    <property type="match status" value="1"/>
</dbReference>
<keyword evidence="3 4" id="KW-0143">Chaperone</keyword>
<dbReference type="SUPFAM" id="SSF51064">
    <property type="entry name" value="Head domain of nucleotide exchange factor GrpE"/>
    <property type="match status" value="1"/>
</dbReference>
<proteinExistence type="inferred from homology"/>
<dbReference type="GO" id="GO:0051087">
    <property type="term" value="F:protein-folding chaperone binding"/>
    <property type="evidence" value="ECO:0007669"/>
    <property type="project" value="InterPro"/>
</dbReference>
<feature type="region of interest" description="Disordered" evidence="7">
    <location>
        <begin position="1"/>
        <end position="38"/>
    </location>
</feature>
<dbReference type="GO" id="GO:0000774">
    <property type="term" value="F:adenyl-nucleotide exchange factor activity"/>
    <property type="evidence" value="ECO:0007669"/>
    <property type="project" value="InterPro"/>
</dbReference>
<dbReference type="InterPro" id="IPR009012">
    <property type="entry name" value="GrpE_head"/>
</dbReference>
<dbReference type="GO" id="GO:0042803">
    <property type="term" value="F:protein homodimerization activity"/>
    <property type="evidence" value="ECO:0007669"/>
    <property type="project" value="InterPro"/>
</dbReference>
<gene>
    <name evidence="8" type="ORF">CXG81DRAFT_9261</name>
</gene>
<dbReference type="SUPFAM" id="SSF58014">
    <property type="entry name" value="Coiled-coil domain of nucleotide exchange factor GrpE"/>
    <property type="match status" value="1"/>
</dbReference>
<comment type="function">
    <text evidence="4">Essential component of the PAM complex, a complex required for the translocation of transit peptide-containing proteins from the inner membrane into the mitochondrial matrix in an ATP-dependent manner.</text>
</comment>
<comment type="similarity">
    <text evidence="2 5">Belongs to the GrpE family.</text>
</comment>
<reference evidence="9" key="1">
    <citation type="journal article" date="2018" name="Nat. Microbiol.">
        <title>Leveraging single-cell genomics to expand the fungal tree of life.</title>
        <authorList>
            <person name="Ahrendt S.R."/>
            <person name="Quandt C.A."/>
            <person name="Ciobanu D."/>
            <person name="Clum A."/>
            <person name="Salamov A."/>
            <person name="Andreopoulos B."/>
            <person name="Cheng J.F."/>
            <person name="Woyke T."/>
            <person name="Pelin A."/>
            <person name="Henrissat B."/>
            <person name="Reynolds N.K."/>
            <person name="Benny G.L."/>
            <person name="Smith M.E."/>
            <person name="James T.Y."/>
            <person name="Grigoriev I.V."/>
        </authorList>
    </citation>
    <scope>NUCLEOTIDE SEQUENCE [LARGE SCALE GENOMIC DNA]</scope>
    <source>
        <strain evidence="9">ATCC 52028</strain>
    </source>
</reference>
<dbReference type="CDD" id="cd00446">
    <property type="entry name" value="GrpE"/>
    <property type="match status" value="1"/>
</dbReference>
<evidence type="ECO:0000256" key="5">
    <source>
        <dbReference type="RuleBase" id="RU004478"/>
    </source>
</evidence>
<dbReference type="InterPro" id="IPR013805">
    <property type="entry name" value="GrpE_CC"/>
</dbReference>
<evidence type="ECO:0000256" key="4">
    <source>
        <dbReference type="RuleBase" id="RU000640"/>
    </source>
</evidence>
<evidence type="ECO:0000313" key="8">
    <source>
        <dbReference type="EMBL" id="RKP03625.1"/>
    </source>
</evidence>
<dbReference type="GO" id="GO:0001405">
    <property type="term" value="C:PAM complex, Tim23 associated import motor"/>
    <property type="evidence" value="ECO:0007669"/>
    <property type="project" value="TreeGrafter"/>
</dbReference>
<dbReference type="HAMAP" id="MF_01151">
    <property type="entry name" value="GrpE"/>
    <property type="match status" value="1"/>
</dbReference>
<dbReference type="Pfam" id="PF01025">
    <property type="entry name" value="GrpE"/>
    <property type="match status" value="1"/>
</dbReference>
<accession>A0A4P9XDQ2</accession>
<dbReference type="Proteomes" id="UP000274922">
    <property type="component" value="Unassembled WGS sequence"/>
</dbReference>
<evidence type="ECO:0000256" key="7">
    <source>
        <dbReference type="SAM" id="MobiDB-lite"/>
    </source>
</evidence>
<dbReference type="PANTHER" id="PTHR21237:SF23">
    <property type="entry name" value="GRPE PROTEIN HOMOLOG, MITOCHONDRIAL"/>
    <property type="match status" value="1"/>
</dbReference>
<evidence type="ECO:0000256" key="2">
    <source>
        <dbReference type="ARBA" id="ARBA00009054"/>
    </source>
</evidence>
<dbReference type="Gene3D" id="2.30.22.10">
    <property type="entry name" value="Head domain of nucleotide exchange factor GrpE"/>
    <property type="match status" value="1"/>
</dbReference>